<dbReference type="PANTHER" id="PTHR23227:SF67">
    <property type="entry name" value="CRANIOFACIAL DEVELOPMENT PROTEIN 2-LIKE"/>
    <property type="match status" value="1"/>
</dbReference>
<name>A0A1S3YM28_TOBAC</name>
<evidence type="ECO:0000313" key="1">
    <source>
        <dbReference type="RefSeq" id="XP_016453341.1"/>
    </source>
</evidence>
<reference evidence="1" key="1">
    <citation type="submission" date="2025-08" db="UniProtKB">
        <authorList>
            <consortium name="RefSeq"/>
        </authorList>
    </citation>
    <scope>IDENTIFICATION</scope>
</reference>
<protein>
    <recommendedName>
        <fullName evidence="2">Craniofacial development protein 2-like</fullName>
    </recommendedName>
</protein>
<accession>A0A1S3YM28</accession>
<sequence>MTKILQKRRVNIACVEETRWVGSKARNADGYKLLFSEVVKGKNKMGILVDKELRESVIKVRRVNDRLMEALDEVVRGIPSTEKLFVGGNFNGHIGSSDGGYGEVHGGFDFGVRNGDGTSLLDFVRAFELVIVNSIFSKREEHLVTFRVW</sequence>
<dbReference type="InterPro" id="IPR027124">
    <property type="entry name" value="Swc5/CFDP1/2"/>
</dbReference>
<dbReference type="RefSeq" id="XP_016453341.1">
    <property type="nucleotide sequence ID" value="XM_016597855.1"/>
</dbReference>
<dbReference type="InterPro" id="IPR036691">
    <property type="entry name" value="Endo/exonu/phosph_ase_sf"/>
</dbReference>
<evidence type="ECO:0008006" key="2">
    <source>
        <dbReference type="Google" id="ProtNLM"/>
    </source>
</evidence>
<dbReference type="OrthoDB" id="418748at2759"/>
<dbReference type="KEGG" id="nta:107777724"/>
<dbReference type="AlphaFoldDB" id="A0A1S3YM28"/>
<dbReference type="PANTHER" id="PTHR23227">
    <property type="entry name" value="BUCENTAUR RELATED"/>
    <property type="match status" value="1"/>
</dbReference>
<proteinExistence type="predicted"/>
<dbReference type="STRING" id="4097.A0A1S3YM28"/>
<dbReference type="Gene3D" id="3.60.10.10">
    <property type="entry name" value="Endonuclease/exonuclease/phosphatase"/>
    <property type="match status" value="1"/>
</dbReference>
<gene>
    <name evidence="1" type="primary">LOC107777724</name>
</gene>
<dbReference type="PaxDb" id="4097-A0A1S3YM28"/>
<organism evidence="1">
    <name type="scientific">Nicotiana tabacum</name>
    <name type="common">Common tobacco</name>
    <dbReference type="NCBI Taxonomy" id="4097"/>
    <lineage>
        <taxon>Eukaryota</taxon>
        <taxon>Viridiplantae</taxon>
        <taxon>Streptophyta</taxon>
        <taxon>Embryophyta</taxon>
        <taxon>Tracheophyta</taxon>
        <taxon>Spermatophyta</taxon>
        <taxon>Magnoliopsida</taxon>
        <taxon>eudicotyledons</taxon>
        <taxon>Gunneridae</taxon>
        <taxon>Pentapetalae</taxon>
        <taxon>asterids</taxon>
        <taxon>lamiids</taxon>
        <taxon>Solanales</taxon>
        <taxon>Solanaceae</taxon>
        <taxon>Nicotianoideae</taxon>
        <taxon>Nicotianeae</taxon>
        <taxon>Nicotiana</taxon>
    </lineage>
</organism>